<dbReference type="RefSeq" id="WP_274261666.1">
    <property type="nucleotide sequence ID" value="NZ_CP117884.1"/>
</dbReference>
<dbReference type="Gene3D" id="3.40.50.1000">
    <property type="entry name" value="HAD superfamily/HAD-like"/>
    <property type="match status" value="1"/>
</dbReference>
<dbReference type="SFLD" id="SFLDG01129">
    <property type="entry name" value="C1.5:_HAD__Beta-PGM__Phosphata"/>
    <property type="match status" value="1"/>
</dbReference>
<dbReference type="PANTHER" id="PTHR47478">
    <property type="match status" value="1"/>
</dbReference>
<dbReference type="PRINTS" id="PR00413">
    <property type="entry name" value="HADHALOGNASE"/>
</dbReference>
<accession>A0ABY7WTI4</accession>
<dbReference type="SUPFAM" id="SSF56784">
    <property type="entry name" value="HAD-like"/>
    <property type="match status" value="1"/>
</dbReference>
<dbReference type="Gene3D" id="1.10.150.240">
    <property type="entry name" value="Putative phosphatase, domain 2"/>
    <property type="match status" value="1"/>
</dbReference>
<dbReference type="InterPro" id="IPR011951">
    <property type="entry name" value="HAD-SF_hydro_IA_YjjG/PynA"/>
</dbReference>
<dbReference type="Pfam" id="PF00702">
    <property type="entry name" value="Hydrolase"/>
    <property type="match status" value="1"/>
</dbReference>
<dbReference type="SFLD" id="SFLDS00003">
    <property type="entry name" value="Haloacid_Dehalogenase"/>
    <property type="match status" value="1"/>
</dbReference>
<keyword evidence="2" id="KW-1185">Reference proteome</keyword>
<proteinExistence type="predicted"/>
<dbReference type="PANTHER" id="PTHR47478:SF1">
    <property type="entry name" value="PYRIMIDINE 5'-NUCLEOTIDASE YJJG"/>
    <property type="match status" value="1"/>
</dbReference>
<dbReference type="InterPro" id="IPR036412">
    <property type="entry name" value="HAD-like_sf"/>
</dbReference>
<sequence>MRSNLIFDLDNTLLDFSASERAGLTKTFADFGVTDNAQIRAIYEKVNTGLWAQLERGEITREQLLARRFNTFLAAIDRSDLPGAEMEHEYRGLLNSGHQRVPGAKTLLTALHQNGYTILAGTNGNTATQKQRLHDSHLAPLFDGIYISEEIGYDKPAPQFFDAIFAHEHELHKDDTLMIGDGLNSDIRGGVNYGLRTIWVNLHDQINKTGLQPTLEVHSLNELENKLLASA</sequence>
<protein>
    <submittedName>
        <fullName evidence="1">YjjG family noncanonical pyrimidine nucleotidase</fullName>
    </submittedName>
</protein>
<evidence type="ECO:0000313" key="1">
    <source>
        <dbReference type="EMBL" id="WDF83477.1"/>
    </source>
</evidence>
<gene>
    <name evidence="1" type="ORF">PQ472_04370</name>
</gene>
<dbReference type="NCBIfam" id="TIGR02254">
    <property type="entry name" value="YjjG_YfnB"/>
    <property type="match status" value="1"/>
</dbReference>
<evidence type="ECO:0000313" key="2">
    <source>
        <dbReference type="Proteomes" id="UP001220377"/>
    </source>
</evidence>
<dbReference type="InterPro" id="IPR052550">
    <property type="entry name" value="Pyrimidine_5'-ntase_YjjG"/>
</dbReference>
<dbReference type="InterPro" id="IPR006439">
    <property type="entry name" value="HAD-SF_hydro_IA"/>
</dbReference>
<dbReference type="EMBL" id="CP117884">
    <property type="protein sequence ID" value="WDF83477.1"/>
    <property type="molecule type" value="Genomic_DNA"/>
</dbReference>
<reference evidence="1 2" key="1">
    <citation type="submission" date="2023-02" db="EMBL/GenBank/DDBJ databases">
        <title>Genome sequence of Lacticaseibacillus sp. KACC 23028.</title>
        <authorList>
            <person name="Kim S."/>
            <person name="Heo J."/>
            <person name="Kwon S.-W."/>
        </authorList>
    </citation>
    <scope>NUCLEOTIDE SEQUENCE [LARGE SCALE GENOMIC DNA]</scope>
    <source>
        <strain evidence="1 2">KACC 23028</strain>
    </source>
</reference>
<dbReference type="InterPro" id="IPR023214">
    <property type="entry name" value="HAD_sf"/>
</dbReference>
<dbReference type="InterPro" id="IPR023198">
    <property type="entry name" value="PGP-like_dom2"/>
</dbReference>
<name>A0ABY7WTI4_9LACO</name>
<dbReference type="Proteomes" id="UP001220377">
    <property type="component" value="Chromosome"/>
</dbReference>
<dbReference type="NCBIfam" id="TIGR01549">
    <property type="entry name" value="HAD-SF-IA-v1"/>
    <property type="match status" value="1"/>
</dbReference>
<organism evidence="1 2">
    <name type="scientific">Lacticaseibacillus pabuli</name>
    <dbReference type="NCBI Taxonomy" id="3025672"/>
    <lineage>
        <taxon>Bacteria</taxon>
        <taxon>Bacillati</taxon>
        <taxon>Bacillota</taxon>
        <taxon>Bacilli</taxon>
        <taxon>Lactobacillales</taxon>
        <taxon>Lactobacillaceae</taxon>
        <taxon>Lacticaseibacillus</taxon>
    </lineage>
</organism>